<evidence type="ECO:0000313" key="2">
    <source>
        <dbReference type="Proteomes" id="UP000761574"/>
    </source>
</evidence>
<reference evidence="1 2" key="1">
    <citation type="submission" date="2021-05" db="EMBL/GenBank/DDBJ databases">
        <title>Molecular characterization for Shewanella algae harboring chromosomal blaOXA-55-like strains isolated from clinical and environment sample.</title>
        <authorList>
            <person name="Ohama Y."/>
            <person name="Aoki K."/>
            <person name="Harada S."/>
            <person name="Moriya K."/>
            <person name="Ishii Y."/>
            <person name="Tateda K."/>
        </authorList>
    </citation>
    <scope>NUCLEOTIDE SEQUENCE [LARGE SCALE GENOMIC DNA]</scope>
    <source>
        <strain evidence="1 2">LMG 23746</strain>
    </source>
</reference>
<evidence type="ECO:0008006" key="3">
    <source>
        <dbReference type="Google" id="ProtNLM"/>
    </source>
</evidence>
<organism evidence="1 2">
    <name type="scientific">Shewanella algidipiscicola</name>
    <dbReference type="NCBI Taxonomy" id="614070"/>
    <lineage>
        <taxon>Bacteria</taxon>
        <taxon>Pseudomonadati</taxon>
        <taxon>Pseudomonadota</taxon>
        <taxon>Gammaproteobacteria</taxon>
        <taxon>Alteromonadales</taxon>
        <taxon>Shewanellaceae</taxon>
        <taxon>Shewanella</taxon>
    </lineage>
</organism>
<evidence type="ECO:0000313" key="1">
    <source>
        <dbReference type="EMBL" id="GIU47724.1"/>
    </source>
</evidence>
<dbReference type="Proteomes" id="UP000761574">
    <property type="component" value="Unassembled WGS sequence"/>
</dbReference>
<keyword evidence="2" id="KW-1185">Reference proteome</keyword>
<gene>
    <name evidence="1" type="ORF">TUM4630_22390</name>
</gene>
<dbReference type="RefSeq" id="WP_110455939.1">
    <property type="nucleotide sequence ID" value="NZ_BPFB01000024.1"/>
</dbReference>
<accession>A0ABQ4PJ68</accession>
<dbReference type="InterPro" id="IPR021378">
    <property type="entry name" value="DUF3010"/>
</dbReference>
<proteinExistence type="predicted"/>
<name>A0ABQ4PJ68_9GAMM</name>
<protein>
    <recommendedName>
        <fullName evidence="3">DUF3010 family protein</fullName>
    </recommendedName>
</protein>
<dbReference type="Pfam" id="PF11215">
    <property type="entry name" value="DUF3010"/>
    <property type="match status" value="1"/>
</dbReference>
<comment type="caution">
    <text evidence="1">The sequence shown here is derived from an EMBL/GenBank/DDBJ whole genome shotgun (WGS) entry which is preliminary data.</text>
</comment>
<dbReference type="EMBL" id="BPFB01000024">
    <property type="protein sequence ID" value="GIU47724.1"/>
    <property type="molecule type" value="Genomic_DNA"/>
</dbReference>
<sequence length="137" mass="14634">MVITGVFLKGNEARLVSVEGTRESHRVLASKINKLTIPKAPTTEDIKLFCAAFESYCQQHNVAQLVLNRRATTGQGAGGAGTFILEGVLLTIANVPLSLVHPATLKATDKRTGELKADKPKTVDLGKAYDLAFEGLS</sequence>